<organism evidence="3 4">
    <name type="scientific">Salisediminibacterium halotolerans</name>
    <dbReference type="NCBI Taxonomy" id="517425"/>
    <lineage>
        <taxon>Bacteria</taxon>
        <taxon>Bacillati</taxon>
        <taxon>Bacillota</taxon>
        <taxon>Bacilli</taxon>
        <taxon>Bacillales</taxon>
        <taxon>Bacillaceae</taxon>
        <taxon>Salisediminibacterium</taxon>
    </lineage>
</organism>
<proteinExistence type="predicted"/>
<dbReference type="STRING" id="1464123.SAMN05444126_12518"/>
<evidence type="ECO:0000313" key="3">
    <source>
        <dbReference type="EMBL" id="SES26556.1"/>
    </source>
</evidence>
<dbReference type="EMBL" id="FOGV01000025">
    <property type="protein sequence ID" value="SES26556.1"/>
    <property type="molecule type" value="Genomic_DNA"/>
</dbReference>
<dbReference type="InterPro" id="IPR036637">
    <property type="entry name" value="Phosphohistidine_dom_sf"/>
</dbReference>
<keyword evidence="4" id="KW-1185">Reference proteome</keyword>
<dbReference type="SUPFAM" id="SSF56059">
    <property type="entry name" value="Glutathione synthetase ATP-binding domain-like"/>
    <property type="match status" value="1"/>
</dbReference>
<evidence type="ECO:0000259" key="2">
    <source>
        <dbReference type="Pfam" id="PF01326"/>
    </source>
</evidence>
<comment type="caution">
    <text evidence="3">The sequence shown here is derived from an EMBL/GenBank/DDBJ whole genome shotgun (WGS) entry which is preliminary data.</text>
</comment>
<dbReference type="SUPFAM" id="SSF52009">
    <property type="entry name" value="Phosphohistidine domain"/>
    <property type="match status" value="1"/>
</dbReference>
<accession>A0A1H9VXS5</accession>
<dbReference type="InterPro" id="IPR002192">
    <property type="entry name" value="PPDK_AMP/ATP-bd"/>
</dbReference>
<dbReference type="Gene3D" id="3.30.1490.20">
    <property type="entry name" value="ATP-grasp fold, A domain"/>
    <property type="match status" value="1"/>
</dbReference>
<gene>
    <name evidence="3" type="ORF">SAMN05444126_12518</name>
</gene>
<dbReference type="Gene3D" id="3.50.30.10">
    <property type="entry name" value="Phosphohistidine domain"/>
    <property type="match status" value="1"/>
</dbReference>
<dbReference type="GO" id="GO:0016301">
    <property type="term" value="F:kinase activity"/>
    <property type="evidence" value="ECO:0007669"/>
    <property type="project" value="InterPro"/>
</dbReference>
<dbReference type="OrthoDB" id="9765468at2"/>
<protein>
    <submittedName>
        <fullName evidence="3">Pyruvate, water dikinase</fullName>
    </submittedName>
</protein>
<name>A0A1H9VXS5_9BACI</name>
<dbReference type="RefSeq" id="WP_093074193.1">
    <property type="nucleotide sequence ID" value="NZ_FOGV01000025.1"/>
</dbReference>
<dbReference type="PANTHER" id="PTHR43615">
    <property type="entry name" value="PHOSPHOENOLPYRUVATE SYNTHASE-RELATED"/>
    <property type="match status" value="1"/>
</dbReference>
<dbReference type="Proteomes" id="UP000199318">
    <property type="component" value="Unassembled WGS sequence"/>
</dbReference>
<dbReference type="InterPro" id="IPR013815">
    <property type="entry name" value="ATP_grasp_subdomain_1"/>
</dbReference>
<evidence type="ECO:0000259" key="1">
    <source>
        <dbReference type="Pfam" id="PF00391"/>
    </source>
</evidence>
<dbReference type="Pfam" id="PF00391">
    <property type="entry name" value="PEP-utilizers"/>
    <property type="match status" value="1"/>
</dbReference>
<dbReference type="AlphaFoldDB" id="A0A1H9VXS5"/>
<evidence type="ECO:0000313" key="4">
    <source>
        <dbReference type="Proteomes" id="UP000199318"/>
    </source>
</evidence>
<keyword evidence="3" id="KW-0670">Pyruvate</keyword>
<reference evidence="4" key="1">
    <citation type="submission" date="2016-10" db="EMBL/GenBank/DDBJ databases">
        <authorList>
            <person name="de Groot N.N."/>
        </authorList>
    </citation>
    <scope>NUCLEOTIDE SEQUENCE [LARGE SCALE GENOMIC DNA]</scope>
    <source>
        <strain evidence="4">10nlg</strain>
    </source>
</reference>
<feature type="domain" description="Pyruvate phosphate dikinase AMP/ATP-binding" evidence="2">
    <location>
        <begin position="14"/>
        <end position="315"/>
    </location>
</feature>
<dbReference type="InterPro" id="IPR008279">
    <property type="entry name" value="PEP-util_enz_mobile_dom"/>
</dbReference>
<sequence length="867" mass="97460">MIKNFSDRAETAIEEVGGKAKQLIRMTGADLPVPPGFVLTTSEYKQFLDSNGLSHWLEEKCRDLHEADTGEVERIASEIRTKILHGEFAEKMRERVLTAHEELGAEFVTARSSATSEDLPDMSFAGQHDSVLHLKTGEEVLNSIQQCWASLWNPHAVKYRLDRGMRHTANDPALAVVVQKMAESEKSGVLFTANIRNHRRDQWLVNASWGAGEAVVSGTVNPDEYIMDAASGAIVDKNIAEKKTAVVWRGGKKNVEDVEDHRRKESSLTRSDLNELYELAWKIEDEYNEPMDIEWVIGDEGLSLVQARPVTTLFPAVQPQDSREEKGARLYLSFHRISQGIAEPFTPLGLDVQRLEMQGALNVFGAGMPADLPYYKTAAGRIYWDITPVVKSKIRAERMAAAISQKDPKAEDLLREIYQRDGREWKNSTGSLTLNRQMARKSKELAGYFRQSLRHPEKAEARSRALAEEHLQLMEAKRRQASTVAEKWRWIEEMMAAAMHVIINQSMIFLPGFQAEERLRKRLLRWFGTDEGINPLIRHLPNSVTSQLGYQLLKIAQSLLAEGKQPEITDPRIKHLLEMHGHRSNMELDIGRPNWREQPEYLLDMVSAYMSMGAEEVNKKITEAEASDDAVQRLVIHVRNEIGAKAAVQTKKDAEKIRLLLGLRERPKFDFVRSLEKIRHELQAIGEAFEQTGKLSSAADVFYLTKEDLLNGEGNMDMLVKERRGELEKQQTWKTIPRFINDVGECFFEPETSSSQNALAGNPVSGGEYEGTVRVMDYPGKERLNPGEILVTHQTDPSWTPLFLTAGALIMETGGTGSHGGIVAREYGLPAVSGIENVSSVFQTGDRVRVNGYSGLVEKIDTPAPEV</sequence>
<dbReference type="Pfam" id="PF01326">
    <property type="entry name" value="PPDK_N"/>
    <property type="match status" value="1"/>
</dbReference>
<feature type="domain" description="PEP-utilising enzyme mobile" evidence="1">
    <location>
        <begin position="785"/>
        <end position="855"/>
    </location>
</feature>
<dbReference type="InterPro" id="IPR051549">
    <property type="entry name" value="PEP_Utilizing_Enz"/>
</dbReference>
<dbReference type="PANTHER" id="PTHR43615:SF1">
    <property type="entry name" value="PPDK_N DOMAIN-CONTAINING PROTEIN"/>
    <property type="match status" value="1"/>
</dbReference>
<dbReference type="Gene3D" id="3.30.470.20">
    <property type="entry name" value="ATP-grasp fold, B domain"/>
    <property type="match status" value="1"/>
</dbReference>
<dbReference type="GO" id="GO:0005524">
    <property type="term" value="F:ATP binding"/>
    <property type="evidence" value="ECO:0007669"/>
    <property type="project" value="InterPro"/>
</dbReference>